<accession>A0A0D9YE39</accession>
<reference evidence="1" key="3">
    <citation type="submission" date="2018-05" db="EMBL/GenBank/DDBJ databases">
        <title>OgluRS3 (Oryza glumaepatula Reference Sequence Version 3).</title>
        <authorList>
            <person name="Zhang J."/>
            <person name="Kudrna D."/>
            <person name="Lee S."/>
            <person name="Talag J."/>
            <person name="Welchert J."/>
            <person name="Wing R.A."/>
        </authorList>
    </citation>
    <scope>NUCLEOTIDE SEQUENCE [LARGE SCALE GENOMIC DNA]</scope>
</reference>
<reference evidence="1" key="1">
    <citation type="submission" date="2013-08" db="EMBL/GenBank/DDBJ databases">
        <title>Oryza genome evolution.</title>
        <authorList>
            <person name="Wing R.A."/>
            <person name="Panaud O."/>
            <person name="Oliveira A.C."/>
        </authorList>
    </citation>
    <scope>NUCLEOTIDE SEQUENCE</scope>
</reference>
<proteinExistence type="predicted"/>
<sequence>MPYCHVIVLRRGKNEAKKWLMHMKLLAAGALHQAEPDNLLFSPGYACKMFGRMPHRGASSSWAGARCTVCWTERLTGTEHAASPGNVPAMYQSYKADRSKARIKKLIVEEAIKQRRDVHLQFTRFSMFLQIWQKTGMSASVKLALRFPHK</sequence>
<name>A0A0D9YE39_9ORYZ</name>
<dbReference type="HOGENOM" id="CLU_1743350_0_0_1"/>
<dbReference type="Proteomes" id="UP000026961">
    <property type="component" value="Chromosome 1"/>
</dbReference>
<dbReference type="AlphaFoldDB" id="A0A0D9YE39"/>
<evidence type="ECO:0000313" key="2">
    <source>
        <dbReference type="Proteomes" id="UP000026961"/>
    </source>
</evidence>
<protein>
    <submittedName>
        <fullName evidence="1">Uncharacterized protein</fullName>
    </submittedName>
</protein>
<reference evidence="1" key="2">
    <citation type="submission" date="2015-04" db="UniProtKB">
        <authorList>
            <consortium name="EnsemblPlants"/>
        </authorList>
    </citation>
    <scope>IDENTIFICATION</scope>
</reference>
<organism evidence="1">
    <name type="scientific">Oryza glumipatula</name>
    <dbReference type="NCBI Taxonomy" id="40148"/>
    <lineage>
        <taxon>Eukaryota</taxon>
        <taxon>Viridiplantae</taxon>
        <taxon>Streptophyta</taxon>
        <taxon>Embryophyta</taxon>
        <taxon>Tracheophyta</taxon>
        <taxon>Spermatophyta</taxon>
        <taxon>Magnoliopsida</taxon>
        <taxon>Liliopsida</taxon>
        <taxon>Poales</taxon>
        <taxon>Poaceae</taxon>
        <taxon>BOP clade</taxon>
        <taxon>Oryzoideae</taxon>
        <taxon>Oryzeae</taxon>
        <taxon>Oryzinae</taxon>
        <taxon>Oryza</taxon>
    </lineage>
</organism>
<dbReference type="EnsemblPlants" id="OGLUM01G32840.1">
    <property type="protein sequence ID" value="OGLUM01G32840.1"/>
    <property type="gene ID" value="OGLUM01G32840"/>
</dbReference>
<keyword evidence="2" id="KW-1185">Reference proteome</keyword>
<evidence type="ECO:0000313" key="1">
    <source>
        <dbReference type="EnsemblPlants" id="OGLUM01G32840.1"/>
    </source>
</evidence>
<dbReference type="Gramene" id="OGLUM01G32840.1">
    <property type="protein sequence ID" value="OGLUM01G32840.1"/>
    <property type="gene ID" value="OGLUM01G32840"/>
</dbReference>